<feature type="non-terminal residue" evidence="9">
    <location>
        <position position="585"/>
    </location>
</feature>
<evidence type="ECO:0000256" key="1">
    <source>
        <dbReference type="ARBA" id="ARBA00022468"/>
    </source>
</evidence>
<keyword evidence="6" id="KW-0175">Coiled coil</keyword>
<feature type="compositionally biased region" description="Polar residues" evidence="7">
    <location>
        <begin position="326"/>
        <end position="337"/>
    </location>
</feature>
<accession>A0ABD0L6T8</accession>
<evidence type="ECO:0000256" key="7">
    <source>
        <dbReference type="SAM" id="MobiDB-lite"/>
    </source>
</evidence>
<dbReference type="Proteomes" id="UP001519460">
    <property type="component" value="Unassembled WGS sequence"/>
</dbReference>
<protein>
    <recommendedName>
        <fullName evidence="8">Arf-GAP domain-containing protein</fullName>
    </recommendedName>
</protein>
<feature type="compositionally biased region" description="Low complexity" evidence="7">
    <location>
        <begin position="516"/>
        <end position="528"/>
    </location>
</feature>
<feature type="domain" description="Arf-GAP" evidence="8">
    <location>
        <begin position="11"/>
        <end position="127"/>
    </location>
</feature>
<feature type="compositionally biased region" description="Polar residues" evidence="7">
    <location>
        <begin position="200"/>
        <end position="211"/>
    </location>
</feature>
<dbReference type="Gene3D" id="1.10.220.150">
    <property type="entry name" value="Arf GTPase activating protein"/>
    <property type="match status" value="1"/>
</dbReference>
<reference evidence="9 10" key="1">
    <citation type="journal article" date="2023" name="Sci. Data">
        <title>Genome assembly of the Korean intertidal mud-creeper Batillaria attramentaria.</title>
        <authorList>
            <person name="Patra A.K."/>
            <person name="Ho P.T."/>
            <person name="Jun S."/>
            <person name="Lee S.J."/>
            <person name="Kim Y."/>
            <person name="Won Y.J."/>
        </authorList>
    </citation>
    <scope>NUCLEOTIDE SEQUENCE [LARGE SCALE GENOMIC DNA]</scope>
    <source>
        <strain evidence="9">Wonlab-2016</strain>
    </source>
</reference>
<keyword evidence="10" id="KW-1185">Reference proteome</keyword>
<name>A0ABD0L6T8_9CAEN</name>
<comment type="caution">
    <text evidence="9">The sequence shown here is derived from an EMBL/GenBank/DDBJ whole genome shotgun (WGS) entry which is preliminary data.</text>
</comment>
<dbReference type="GO" id="GO:0005096">
    <property type="term" value="F:GTPase activator activity"/>
    <property type="evidence" value="ECO:0007669"/>
    <property type="project" value="UniProtKB-KW"/>
</dbReference>
<evidence type="ECO:0000313" key="10">
    <source>
        <dbReference type="Proteomes" id="UP001519460"/>
    </source>
</evidence>
<keyword evidence="1" id="KW-0343">GTPase activation</keyword>
<evidence type="ECO:0000256" key="4">
    <source>
        <dbReference type="ARBA" id="ARBA00022833"/>
    </source>
</evidence>
<dbReference type="PROSITE" id="PS50115">
    <property type="entry name" value="ARFGAP"/>
    <property type="match status" value="1"/>
</dbReference>
<keyword evidence="3 5" id="KW-0863">Zinc-finger</keyword>
<feature type="region of interest" description="Disordered" evidence="7">
    <location>
        <begin position="175"/>
        <end position="215"/>
    </location>
</feature>
<evidence type="ECO:0000256" key="3">
    <source>
        <dbReference type="ARBA" id="ARBA00022771"/>
    </source>
</evidence>
<feature type="region of interest" description="Disordered" evidence="7">
    <location>
        <begin position="326"/>
        <end position="533"/>
    </location>
</feature>
<dbReference type="SUPFAM" id="SSF57863">
    <property type="entry name" value="ArfGap/RecO-like zinc finger"/>
    <property type="match status" value="1"/>
</dbReference>
<evidence type="ECO:0000256" key="2">
    <source>
        <dbReference type="ARBA" id="ARBA00022723"/>
    </source>
</evidence>
<organism evidence="9 10">
    <name type="scientific">Batillaria attramentaria</name>
    <dbReference type="NCBI Taxonomy" id="370345"/>
    <lineage>
        <taxon>Eukaryota</taxon>
        <taxon>Metazoa</taxon>
        <taxon>Spiralia</taxon>
        <taxon>Lophotrochozoa</taxon>
        <taxon>Mollusca</taxon>
        <taxon>Gastropoda</taxon>
        <taxon>Caenogastropoda</taxon>
        <taxon>Sorbeoconcha</taxon>
        <taxon>Cerithioidea</taxon>
        <taxon>Batillariidae</taxon>
        <taxon>Batillaria</taxon>
    </lineage>
</organism>
<dbReference type="PANTHER" id="PTHR45686:SF4">
    <property type="entry name" value="ADP-RIBOSYLATION FACTOR GTPASE ACTIVATING PROTEIN 3, ISOFORM H"/>
    <property type="match status" value="1"/>
</dbReference>
<sequence length="585" mass="64262">MEDQPSKADITTIFKRLRSIPTNKQCFDCGNSNPTWASCTYGVFLCIDCSAVHRSLGVHLTFIKSTNLDTNWSWLQLRAMQVGGNSNARTFFSEHGCSTNDAQQKYNSRAARMYRDKLLSLAQHAMRLHGTKLHIDAHADPTSPVSKEEDFFSQHTKDEGFGFDDIAADQKLSAPQPVKNGTLSSATQDPGVGPNVEPALSTSPTQAASQNEPRKTLIGAKKAPAGKKGKGLGAQRVKANFSEIENRAQQADKEREEFAKHQAIQEAKTQEEQEKQMASMRLAYQDMSIQRKKQEDKLKVSDPKKAEQLERLGMGFVSNKGISHSAVSDMQTIQQEAPSRGSRGADRDYDFYSSRSSNRGRDRDFFEDEMDSMTGFSSKRGGFGDSRGGSRVDDFGWGNPNKGGSWDIDTFESKSSSFSEPIAPKSEDSASEEEQSLDSSDNVSNGPSRSRKTATETSDRSSMSDTDRKKYANAKSISSDQFFGDRDPDFEIQQNLARMEGKSSISSDDVFGTGGSTSSRSYSGSSSTPDLQDIKDGVKQGITKVAGRLSTIANGVVSSLQLFLQDKRELSERGAEPWLAVDWLG</sequence>
<evidence type="ECO:0000313" key="9">
    <source>
        <dbReference type="EMBL" id="KAK7494769.1"/>
    </source>
</evidence>
<gene>
    <name evidence="9" type="ORF">BaRGS_00013896</name>
</gene>
<dbReference type="SMART" id="SM00105">
    <property type="entry name" value="ArfGap"/>
    <property type="match status" value="1"/>
</dbReference>
<dbReference type="PANTHER" id="PTHR45686">
    <property type="entry name" value="ADP-RIBOSYLATION FACTOR GTPASE ACTIVATING PROTEIN 3, ISOFORM H-RELATED"/>
    <property type="match status" value="1"/>
</dbReference>
<evidence type="ECO:0000256" key="5">
    <source>
        <dbReference type="PROSITE-ProRule" id="PRU00288"/>
    </source>
</evidence>
<feature type="compositionally biased region" description="Polar residues" evidence="7">
    <location>
        <begin position="179"/>
        <end position="188"/>
    </location>
</feature>
<dbReference type="PRINTS" id="PR00405">
    <property type="entry name" value="REVINTRACTNG"/>
</dbReference>
<dbReference type="InterPro" id="IPR037278">
    <property type="entry name" value="ARFGAP/RecO"/>
</dbReference>
<dbReference type="FunFam" id="1.10.220.150:FF:000004">
    <property type="entry name" value="Putative ADP-ribosylation factor GTPase-activating protein 2"/>
    <property type="match status" value="1"/>
</dbReference>
<dbReference type="InterPro" id="IPR001164">
    <property type="entry name" value="ArfGAP_dom"/>
</dbReference>
<feature type="compositionally biased region" description="Polar residues" evidence="7">
    <location>
        <begin position="437"/>
        <end position="448"/>
    </location>
</feature>
<feature type="coiled-coil region" evidence="6">
    <location>
        <begin position="234"/>
        <end position="261"/>
    </location>
</feature>
<dbReference type="AlphaFoldDB" id="A0ABD0L6T8"/>
<keyword evidence="4" id="KW-0862">Zinc</keyword>
<dbReference type="InterPro" id="IPR038508">
    <property type="entry name" value="ArfGAP_dom_sf"/>
</dbReference>
<evidence type="ECO:0000259" key="8">
    <source>
        <dbReference type="PROSITE" id="PS50115"/>
    </source>
</evidence>
<evidence type="ECO:0000256" key="6">
    <source>
        <dbReference type="SAM" id="Coils"/>
    </source>
</evidence>
<keyword evidence="2" id="KW-0479">Metal-binding</keyword>
<proteinExistence type="predicted"/>
<dbReference type="GO" id="GO:0008270">
    <property type="term" value="F:zinc ion binding"/>
    <property type="evidence" value="ECO:0007669"/>
    <property type="project" value="UniProtKB-KW"/>
</dbReference>
<dbReference type="EMBL" id="JACVVK020000080">
    <property type="protein sequence ID" value="KAK7494769.1"/>
    <property type="molecule type" value="Genomic_DNA"/>
</dbReference>
<dbReference type="Pfam" id="PF01412">
    <property type="entry name" value="ArfGap"/>
    <property type="match status" value="1"/>
</dbReference>
<dbReference type="CDD" id="cd08959">
    <property type="entry name" value="ArfGap_ArfGap1_like"/>
    <property type="match status" value="1"/>
</dbReference>